<name>A0A6G6ADW6_9VIRU</name>
<proteinExistence type="predicted"/>
<organism evidence="2">
    <name type="scientific">Borely moumouvirus</name>
    <dbReference type="NCBI Taxonomy" id="2712067"/>
    <lineage>
        <taxon>Viruses</taxon>
        <taxon>Varidnaviria</taxon>
        <taxon>Bamfordvirae</taxon>
        <taxon>Nucleocytoviricota</taxon>
        <taxon>Megaviricetes</taxon>
        <taxon>Imitervirales</taxon>
        <taxon>Mimiviridae</taxon>
        <taxon>Megamimivirinae</taxon>
        <taxon>Moumouvirus</taxon>
    </lineage>
</organism>
<keyword evidence="1" id="KW-0472">Membrane</keyword>
<reference evidence="2" key="1">
    <citation type="submission" date="2019-07" db="EMBL/GenBank/DDBJ databases">
        <title>The discovery of a new lineage B mimivirus raises questions about particles surface fibrils.</title>
        <authorList>
            <person name="Silva L.K.S."/>
            <person name="Rodrigues R.A.L."/>
            <person name="Andrade A.C.S.P."/>
            <person name="Hikida H."/>
            <person name="Andreani J."/>
            <person name="Levasseur A."/>
            <person name="La Scola B."/>
            <person name="Abrahao J.S."/>
        </authorList>
    </citation>
    <scope>NUCLEOTIDE SEQUENCE</scope>
    <source>
        <strain evidence="2">B60</strain>
    </source>
</reference>
<evidence type="ECO:0000256" key="1">
    <source>
        <dbReference type="SAM" id="Phobius"/>
    </source>
</evidence>
<keyword evidence="1" id="KW-0812">Transmembrane</keyword>
<accession>A0A6G6ADW6</accession>
<feature type="transmembrane region" description="Helical" evidence="1">
    <location>
        <begin position="53"/>
        <end position="77"/>
    </location>
</feature>
<sequence>MAILFNPLVGQYLFIFIGAIGSTMGVQIMQMYVDYCVNHNIYIDRSAGIAYGIYGMILGFIGIYIFFFTILIIYYIIRCCKNN</sequence>
<keyword evidence="1" id="KW-1133">Transmembrane helix</keyword>
<feature type="transmembrane region" description="Helical" evidence="1">
    <location>
        <begin position="12"/>
        <end position="33"/>
    </location>
</feature>
<evidence type="ECO:0000313" key="2">
    <source>
        <dbReference type="EMBL" id="QID06586.1"/>
    </source>
</evidence>
<dbReference type="EMBL" id="MN175499">
    <property type="protein sequence ID" value="QID06586.1"/>
    <property type="molecule type" value="Genomic_DNA"/>
</dbReference>
<protein>
    <submittedName>
        <fullName evidence="2">Uncharacterized protein</fullName>
    </submittedName>
</protein>